<dbReference type="InterPro" id="IPR029062">
    <property type="entry name" value="Class_I_gatase-like"/>
</dbReference>
<feature type="domain" description="Putative glutamine amidotransferase" evidence="1">
    <location>
        <begin position="6"/>
        <end position="174"/>
    </location>
</feature>
<organism evidence="2">
    <name type="scientific">marine sediment metagenome</name>
    <dbReference type="NCBI Taxonomy" id="412755"/>
    <lineage>
        <taxon>unclassified sequences</taxon>
        <taxon>metagenomes</taxon>
        <taxon>ecological metagenomes</taxon>
    </lineage>
</organism>
<dbReference type="EMBL" id="BARW01006125">
    <property type="protein sequence ID" value="GAI86486.1"/>
    <property type="molecule type" value="Genomic_DNA"/>
</dbReference>
<dbReference type="PANTHER" id="PTHR37947">
    <property type="entry name" value="BLL2462 PROTEIN"/>
    <property type="match status" value="1"/>
</dbReference>
<dbReference type="PANTHER" id="PTHR37947:SF1">
    <property type="entry name" value="BLL2462 PROTEIN"/>
    <property type="match status" value="1"/>
</dbReference>
<dbReference type="Pfam" id="PF07090">
    <property type="entry name" value="GATase1_like"/>
    <property type="match status" value="1"/>
</dbReference>
<name>X1T550_9ZZZZ</name>
<dbReference type="Gene3D" id="3.40.50.880">
    <property type="match status" value="1"/>
</dbReference>
<evidence type="ECO:0000259" key="1">
    <source>
        <dbReference type="Pfam" id="PF07090"/>
    </source>
</evidence>
<dbReference type="AlphaFoldDB" id="X1T550"/>
<sequence length="194" mass="22296">MQNKIKVLFVGETWFVLKMHIKGFDMVPLGGYEDFGIWFVDAMSKFKDIEMLHMPNHVALTSFPKTFEEIDKYDVVILSDCGKNTLYLYPDMFTVPMGPDRLDLIKNFVKKGKSFIMTGGYLSYQGIRGMAGYHGTPVEEILPVEISSYDDRIETPQGCSPEILKTNHPIFKNTQRESSIFRVSKKSFWCLVKP</sequence>
<proteinExistence type="predicted"/>
<reference evidence="2" key="1">
    <citation type="journal article" date="2014" name="Front. Microbiol.">
        <title>High frequency of phylogenetically diverse reductive dehalogenase-homologous genes in deep subseafloor sedimentary metagenomes.</title>
        <authorList>
            <person name="Kawai M."/>
            <person name="Futagami T."/>
            <person name="Toyoda A."/>
            <person name="Takaki Y."/>
            <person name="Nishi S."/>
            <person name="Hori S."/>
            <person name="Arai W."/>
            <person name="Tsubouchi T."/>
            <person name="Morono Y."/>
            <person name="Uchiyama I."/>
            <person name="Ito T."/>
            <person name="Fujiyama A."/>
            <person name="Inagaki F."/>
            <person name="Takami H."/>
        </authorList>
    </citation>
    <scope>NUCLEOTIDE SEQUENCE</scope>
    <source>
        <strain evidence="2">Expedition CK06-06</strain>
    </source>
</reference>
<dbReference type="InterPro" id="IPR010768">
    <property type="entry name" value="GATase1-like"/>
</dbReference>
<protein>
    <recommendedName>
        <fullName evidence="1">Putative glutamine amidotransferase domain-containing protein</fullName>
    </recommendedName>
</protein>
<evidence type="ECO:0000313" key="2">
    <source>
        <dbReference type="EMBL" id="GAI86486.1"/>
    </source>
</evidence>
<accession>X1T550</accession>
<comment type="caution">
    <text evidence="2">The sequence shown here is derived from an EMBL/GenBank/DDBJ whole genome shotgun (WGS) entry which is preliminary data.</text>
</comment>
<dbReference type="SUPFAM" id="SSF52317">
    <property type="entry name" value="Class I glutamine amidotransferase-like"/>
    <property type="match status" value="1"/>
</dbReference>
<gene>
    <name evidence="2" type="ORF">S12H4_12845</name>
</gene>